<dbReference type="GO" id="GO:0043752">
    <property type="term" value="F:adenosylcobinamide kinase activity"/>
    <property type="evidence" value="ECO:0007669"/>
    <property type="project" value="UniProtKB-EC"/>
</dbReference>
<sequence>MTEAFGRVLVLGGIRSGKSEYAEALLTGAPRVTYLATGPSRDDDAWAERVKAHLARRPEHWTTEEVGGALTDRLTDESALLVDDLGGWLTAAYDAVGWEGQVDPDPLVAAVAARRGPLVLVSPEVGLTVVQATESGRRFTDSLGVLNRRLAEVCDGVVLVVAGTPVWLKGTPPDRATLHRRSRTAPVRTRSTPGVVVSGVELTELPDPFDPTMMGMPDEDAREAARERLATLDVAGPGLGGLADTVAVAGGQQGTTAPVEYTDVRLVLLNSVGDARPAAGEGVYPLLADRAGVHLEIVELAADDADPVHGDVLTAEEVSAAIDRGRALAERAVDGGADLLVLGTLSDAGTPAAAIVSLLTGAEPPALLARIATADGHVDDNAWMARAATARDALRRIRAAARDPRSLLGALGGTELAVATGVILAAATRQTPVVIDGPLGVTAGLLARDIAGQTRHWLLLLDHGGHPTVKLGADVLGLYPVLDLKLGLGEGANALAALPLAQTALALGAALTSDVEPADGDSD</sequence>
<evidence type="ECO:0000313" key="18">
    <source>
        <dbReference type="EMBL" id="MBG6138228.1"/>
    </source>
</evidence>
<evidence type="ECO:0000313" key="19">
    <source>
        <dbReference type="Proteomes" id="UP000622552"/>
    </source>
</evidence>
<organism evidence="18 19">
    <name type="scientific">Longispora fulva</name>
    <dbReference type="NCBI Taxonomy" id="619741"/>
    <lineage>
        <taxon>Bacteria</taxon>
        <taxon>Bacillati</taxon>
        <taxon>Actinomycetota</taxon>
        <taxon>Actinomycetes</taxon>
        <taxon>Micromonosporales</taxon>
        <taxon>Micromonosporaceae</taxon>
        <taxon>Longispora</taxon>
    </lineage>
</organism>
<evidence type="ECO:0000256" key="9">
    <source>
        <dbReference type="ARBA" id="ARBA00012523"/>
    </source>
</evidence>
<dbReference type="Pfam" id="PF02277">
    <property type="entry name" value="DBI_PRT"/>
    <property type="match status" value="1"/>
</dbReference>
<evidence type="ECO:0000256" key="12">
    <source>
        <dbReference type="ARBA" id="ARBA00022741"/>
    </source>
</evidence>
<keyword evidence="12" id="KW-0547">Nucleotide-binding</keyword>
<dbReference type="UniPathway" id="UPA00148">
    <property type="reaction ID" value="UER00236"/>
</dbReference>
<comment type="function">
    <text evidence="4">Catalyzes ATP-dependent phosphorylation of adenosylcobinamide and addition of GMP to adenosylcobinamide phosphate.</text>
</comment>
<evidence type="ECO:0000256" key="3">
    <source>
        <dbReference type="ARBA" id="ARBA00001522"/>
    </source>
</evidence>
<evidence type="ECO:0000256" key="11">
    <source>
        <dbReference type="ARBA" id="ARBA00022679"/>
    </source>
</evidence>
<dbReference type="InterPro" id="IPR003203">
    <property type="entry name" value="CobU/CobP"/>
</dbReference>
<dbReference type="Gene3D" id="3.40.50.10210">
    <property type="match status" value="1"/>
</dbReference>
<dbReference type="EC" id="2.7.7.62" evidence="9"/>
<comment type="catalytic activity">
    <reaction evidence="2">
        <text>adenosylcob(III)inamide phosphate + GTP + H(+) = adenosylcob(III)inamide-GDP + diphosphate</text>
        <dbReference type="Rhea" id="RHEA:22712"/>
        <dbReference type="ChEBI" id="CHEBI:15378"/>
        <dbReference type="ChEBI" id="CHEBI:33019"/>
        <dbReference type="ChEBI" id="CHEBI:37565"/>
        <dbReference type="ChEBI" id="CHEBI:58502"/>
        <dbReference type="ChEBI" id="CHEBI:60487"/>
        <dbReference type="EC" id="2.7.7.62"/>
    </reaction>
</comment>
<dbReference type="CDD" id="cd00544">
    <property type="entry name" value="CobU"/>
    <property type="match status" value="1"/>
</dbReference>
<comment type="catalytic activity">
    <reaction evidence="1">
        <text>adenosylcob(III)inamide + ATP = adenosylcob(III)inamide phosphate + ADP + H(+)</text>
        <dbReference type="Rhea" id="RHEA:15769"/>
        <dbReference type="ChEBI" id="CHEBI:2480"/>
        <dbReference type="ChEBI" id="CHEBI:15378"/>
        <dbReference type="ChEBI" id="CHEBI:30616"/>
        <dbReference type="ChEBI" id="CHEBI:58502"/>
        <dbReference type="ChEBI" id="CHEBI:456216"/>
        <dbReference type="EC" id="2.7.1.156"/>
    </reaction>
</comment>
<dbReference type="RefSeq" id="WP_197005008.1">
    <property type="nucleotide sequence ID" value="NZ_BONS01000017.1"/>
</dbReference>
<comment type="pathway">
    <text evidence="6">Cofactor biosynthesis; adenosylcobalamin biosynthesis; adenosylcobalamin from cob(II)yrinate a,c-diamide: step 5/7.</text>
</comment>
<dbReference type="PANTHER" id="PTHR34848">
    <property type="match status" value="1"/>
</dbReference>
<dbReference type="GO" id="GO:0008820">
    <property type="term" value="F:cobinamide phosphate guanylyltransferase activity"/>
    <property type="evidence" value="ECO:0007669"/>
    <property type="project" value="UniProtKB-EC"/>
</dbReference>
<keyword evidence="14" id="KW-0067">ATP-binding</keyword>
<dbReference type="AlphaFoldDB" id="A0A8J7GCV5"/>
<dbReference type="SUPFAM" id="SSF52540">
    <property type="entry name" value="P-loop containing nucleoside triphosphate hydrolases"/>
    <property type="match status" value="1"/>
</dbReference>
<evidence type="ECO:0000256" key="5">
    <source>
        <dbReference type="ARBA" id="ARBA00004692"/>
    </source>
</evidence>
<keyword evidence="19" id="KW-1185">Reference proteome</keyword>
<dbReference type="InterPro" id="IPR003200">
    <property type="entry name" value="Nict_dMeBzImd_PRibTrfase"/>
</dbReference>
<dbReference type="Gene3D" id="3.40.50.300">
    <property type="entry name" value="P-loop containing nucleotide triphosphate hydrolases"/>
    <property type="match status" value="1"/>
</dbReference>
<dbReference type="GO" id="GO:0008939">
    <property type="term" value="F:nicotinate-nucleotide-dimethylbenzimidazole phosphoribosyltransferase activity"/>
    <property type="evidence" value="ECO:0007669"/>
    <property type="project" value="InterPro"/>
</dbReference>
<name>A0A8J7GCV5_9ACTN</name>
<evidence type="ECO:0000256" key="6">
    <source>
        <dbReference type="ARBA" id="ARBA00005159"/>
    </source>
</evidence>
<dbReference type="EMBL" id="JADOUF010000001">
    <property type="protein sequence ID" value="MBG6138228.1"/>
    <property type="molecule type" value="Genomic_DNA"/>
</dbReference>
<keyword evidence="13 18" id="KW-0418">Kinase</keyword>
<evidence type="ECO:0000256" key="4">
    <source>
        <dbReference type="ARBA" id="ARBA00003889"/>
    </source>
</evidence>
<dbReference type="GO" id="GO:0005524">
    <property type="term" value="F:ATP binding"/>
    <property type="evidence" value="ECO:0007669"/>
    <property type="project" value="UniProtKB-KW"/>
</dbReference>
<gene>
    <name evidence="18" type="ORF">IW245_004422</name>
</gene>
<evidence type="ECO:0000256" key="8">
    <source>
        <dbReference type="ARBA" id="ARBA00012016"/>
    </source>
</evidence>
<accession>A0A8J7GCV5</accession>
<protein>
    <recommendedName>
        <fullName evidence="16">Adenosylcobinamide kinase</fullName>
        <ecNumber evidence="8">2.7.1.156</ecNumber>
        <ecNumber evidence="9">2.7.7.62</ecNumber>
    </recommendedName>
    <alternativeName>
        <fullName evidence="17">Adenosylcobinamide-phosphate guanylyltransferase</fullName>
    </alternativeName>
</protein>
<dbReference type="GO" id="GO:0005525">
    <property type="term" value="F:GTP binding"/>
    <property type="evidence" value="ECO:0007669"/>
    <property type="project" value="UniProtKB-KW"/>
</dbReference>
<dbReference type="Proteomes" id="UP000622552">
    <property type="component" value="Unassembled WGS sequence"/>
</dbReference>
<dbReference type="GO" id="GO:0009236">
    <property type="term" value="P:cobalamin biosynthetic process"/>
    <property type="evidence" value="ECO:0007669"/>
    <property type="project" value="UniProtKB-UniPathway"/>
</dbReference>
<dbReference type="EC" id="2.7.1.156" evidence="8"/>
<keyword evidence="10" id="KW-0169">Cobalamin biosynthesis</keyword>
<reference evidence="18" key="1">
    <citation type="submission" date="2020-11" db="EMBL/GenBank/DDBJ databases">
        <title>Sequencing the genomes of 1000 actinobacteria strains.</title>
        <authorList>
            <person name="Klenk H.-P."/>
        </authorList>
    </citation>
    <scope>NUCLEOTIDE SEQUENCE</scope>
    <source>
        <strain evidence="18">DSM 45356</strain>
    </source>
</reference>
<comment type="pathway">
    <text evidence="5">Cofactor biosynthesis; adenosylcobalamin biosynthesis; adenosylcobalamin from cob(II)yrinate a,c-diamide: step 6/7.</text>
</comment>
<dbReference type="InterPro" id="IPR027417">
    <property type="entry name" value="P-loop_NTPase"/>
</dbReference>
<dbReference type="InterPro" id="IPR036087">
    <property type="entry name" value="Nict_dMeBzImd_PRibTrfase_sf"/>
</dbReference>
<keyword evidence="15" id="KW-0342">GTP-binding</keyword>
<evidence type="ECO:0000256" key="16">
    <source>
        <dbReference type="ARBA" id="ARBA00029570"/>
    </source>
</evidence>
<keyword evidence="18" id="KW-0548">Nucleotidyltransferase</keyword>
<comment type="catalytic activity">
    <reaction evidence="3">
        <text>adenosylcob(III)inamide + GTP = adenosylcob(III)inamide phosphate + GDP + H(+)</text>
        <dbReference type="Rhea" id="RHEA:15765"/>
        <dbReference type="ChEBI" id="CHEBI:2480"/>
        <dbReference type="ChEBI" id="CHEBI:15378"/>
        <dbReference type="ChEBI" id="CHEBI:37565"/>
        <dbReference type="ChEBI" id="CHEBI:58189"/>
        <dbReference type="ChEBI" id="CHEBI:58502"/>
        <dbReference type="EC" id="2.7.1.156"/>
    </reaction>
</comment>
<evidence type="ECO:0000256" key="10">
    <source>
        <dbReference type="ARBA" id="ARBA00022573"/>
    </source>
</evidence>
<evidence type="ECO:0000256" key="14">
    <source>
        <dbReference type="ARBA" id="ARBA00022840"/>
    </source>
</evidence>
<evidence type="ECO:0000256" key="1">
    <source>
        <dbReference type="ARBA" id="ARBA00000312"/>
    </source>
</evidence>
<evidence type="ECO:0000256" key="17">
    <source>
        <dbReference type="ARBA" id="ARBA00030571"/>
    </source>
</evidence>
<dbReference type="SUPFAM" id="SSF52733">
    <property type="entry name" value="Nicotinate mononucleotide:5,6-dimethylbenzimidazole phosphoribosyltransferase (CobT)"/>
    <property type="match status" value="1"/>
</dbReference>
<proteinExistence type="inferred from homology"/>
<keyword evidence="11" id="KW-0808">Transferase</keyword>
<comment type="caution">
    <text evidence="18">The sequence shown here is derived from an EMBL/GenBank/DDBJ whole genome shotgun (WGS) entry which is preliminary data.</text>
</comment>
<evidence type="ECO:0000256" key="2">
    <source>
        <dbReference type="ARBA" id="ARBA00000711"/>
    </source>
</evidence>
<dbReference type="Pfam" id="PF02283">
    <property type="entry name" value="CobU"/>
    <property type="match status" value="1"/>
</dbReference>
<evidence type="ECO:0000256" key="13">
    <source>
        <dbReference type="ARBA" id="ARBA00022777"/>
    </source>
</evidence>
<evidence type="ECO:0000256" key="7">
    <source>
        <dbReference type="ARBA" id="ARBA00007490"/>
    </source>
</evidence>
<comment type="similarity">
    <text evidence="7">Belongs to the CobU/CobP family.</text>
</comment>
<dbReference type="PANTHER" id="PTHR34848:SF1">
    <property type="entry name" value="BIFUNCTIONAL ADENOSYLCOBALAMIN BIOSYNTHESIS PROTEIN COBU"/>
    <property type="match status" value="1"/>
</dbReference>
<evidence type="ECO:0000256" key="15">
    <source>
        <dbReference type="ARBA" id="ARBA00023134"/>
    </source>
</evidence>